<dbReference type="KEGG" id="amus:LMH87_002146"/>
<keyword evidence="3" id="KW-1185">Reference proteome</keyword>
<dbReference type="GeneID" id="80889305"/>
<accession>A0A9W8Q748</accession>
<dbReference type="EMBL" id="JAJHUN010000010">
    <property type="protein sequence ID" value="KAJ4147634.1"/>
    <property type="molecule type" value="Genomic_DNA"/>
</dbReference>
<evidence type="ECO:0000256" key="1">
    <source>
        <dbReference type="SAM" id="SignalP"/>
    </source>
</evidence>
<reference evidence="2" key="1">
    <citation type="journal article" date="2023" name="Access Microbiol">
        <title>De-novo genome assembly for Akanthomyces muscarius, a biocontrol agent of insect agricultural pests.</title>
        <authorList>
            <person name="Erdos Z."/>
            <person name="Studholme D.J."/>
            <person name="Raymond B."/>
            <person name="Sharma M."/>
        </authorList>
    </citation>
    <scope>NUCLEOTIDE SEQUENCE</scope>
    <source>
        <strain evidence="2">Ve6</strain>
    </source>
</reference>
<organism evidence="2 3">
    <name type="scientific">Akanthomyces muscarius</name>
    <name type="common">Entomopathogenic fungus</name>
    <name type="synonym">Lecanicillium muscarium</name>
    <dbReference type="NCBI Taxonomy" id="2231603"/>
    <lineage>
        <taxon>Eukaryota</taxon>
        <taxon>Fungi</taxon>
        <taxon>Dikarya</taxon>
        <taxon>Ascomycota</taxon>
        <taxon>Pezizomycotina</taxon>
        <taxon>Sordariomycetes</taxon>
        <taxon>Hypocreomycetidae</taxon>
        <taxon>Hypocreales</taxon>
        <taxon>Cordycipitaceae</taxon>
        <taxon>Akanthomyces</taxon>
    </lineage>
</organism>
<sequence length="106" mass="11898">MQLNTATYNLFIMACTLGPALGSPVPVDHEQEAAKKFGDISTLIETNYKRDEGFEKEAAKKFGDISTLIETNYKRDIRDFANYGLDNGDVAHKKFGEIDTLIETNY</sequence>
<feature type="chain" id="PRO_5040866714" evidence="1">
    <location>
        <begin position="23"/>
        <end position="106"/>
    </location>
</feature>
<keyword evidence="1" id="KW-0732">Signal</keyword>
<evidence type="ECO:0000313" key="2">
    <source>
        <dbReference type="EMBL" id="KAJ4147634.1"/>
    </source>
</evidence>
<protein>
    <submittedName>
        <fullName evidence="2">Uncharacterized protein</fullName>
    </submittedName>
</protein>
<evidence type="ECO:0000313" key="3">
    <source>
        <dbReference type="Proteomes" id="UP001144673"/>
    </source>
</evidence>
<feature type="signal peptide" evidence="1">
    <location>
        <begin position="1"/>
        <end position="22"/>
    </location>
</feature>
<comment type="caution">
    <text evidence="2">The sequence shown here is derived from an EMBL/GenBank/DDBJ whole genome shotgun (WGS) entry which is preliminary data.</text>
</comment>
<name>A0A9W8Q748_AKAMU</name>
<proteinExistence type="predicted"/>
<dbReference type="AlphaFoldDB" id="A0A9W8Q748"/>
<gene>
    <name evidence="2" type="ORF">LMH87_002146</name>
</gene>
<dbReference type="Proteomes" id="UP001144673">
    <property type="component" value="Chromosome 3"/>
</dbReference>
<dbReference type="RefSeq" id="XP_056050575.1">
    <property type="nucleotide sequence ID" value="XM_056193549.1"/>
</dbReference>